<feature type="compositionally biased region" description="Basic and acidic residues" evidence="1">
    <location>
        <begin position="46"/>
        <end position="65"/>
    </location>
</feature>
<keyword evidence="3" id="KW-1185">Reference proteome</keyword>
<evidence type="ECO:0000256" key="1">
    <source>
        <dbReference type="SAM" id="MobiDB-lite"/>
    </source>
</evidence>
<dbReference type="OrthoDB" id="68077at2759"/>
<sequence length="227" mass="24877">MSSWDRSRSLPWSRAIPVAPANAEAPPEDIDLQKERIWKDLAREAANEEKEIDEKSESAKRKLADGDPGQSLSAALNDASSSLKKNEPEVNFLGYVGRPYQTSDLLRNTAFGATIGSITGMCFGFMDSMRAATSSDVLKSASRSAQGKFVFQGTYRSGFFFGSFFGVFHTIKYGTRVLVDPGDVGEICAASLVTMGGVVARREWRASVPYAAMLIAMDSFHVFMREM</sequence>
<proteinExistence type="predicted"/>
<evidence type="ECO:0000313" key="2">
    <source>
        <dbReference type="EMBL" id="EJK73249.1"/>
    </source>
</evidence>
<reference evidence="2 3" key="1">
    <citation type="journal article" date="2012" name="Genome Biol.">
        <title>Genome and low-iron response of an oceanic diatom adapted to chronic iron limitation.</title>
        <authorList>
            <person name="Lommer M."/>
            <person name="Specht M."/>
            <person name="Roy A.S."/>
            <person name="Kraemer L."/>
            <person name="Andreson R."/>
            <person name="Gutowska M.A."/>
            <person name="Wolf J."/>
            <person name="Bergner S.V."/>
            <person name="Schilhabel M.B."/>
            <person name="Klostermeier U.C."/>
            <person name="Beiko R.G."/>
            <person name="Rosenstiel P."/>
            <person name="Hippler M."/>
            <person name="Laroche J."/>
        </authorList>
    </citation>
    <scope>NUCLEOTIDE SEQUENCE [LARGE SCALE GENOMIC DNA]</scope>
    <source>
        <strain evidence="2 3">CCMP1005</strain>
    </source>
</reference>
<evidence type="ECO:0008006" key="4">
    <source>
        <dbReference type="Google" id="ProtNLM"/>
    </source>
</evidence>
<dbReference type="AlphaFoldDB" id="K0T834"/>
<organism evidence="2 3">
    <name type="scientific">Thalassiosira oceanica</name>
    <name type="common">Marine diatom</name>
    <dbReference type="NCBI Taxonomy" id="159749"/>
    <lineage>
        <taxon>Eukaryota</taxon>
        <taxon>Sar</taxon>
        <taxon>Stramenopiles</taxon>
        <taxon>Ochrophyta</taxon>
        <taxon>Bacillariophyta</taxon>
        <taxon>Coscinodiscophyceae</taxon>
        <taxon>Thalassiosirophycidae</taxon>
        <taxon>Thalassiosirales</taxon>
        <taxon>Thalassiosiraceae</taxon>
        <taxon>Thalassiosira</taxon>
    </lineage>
</organism>
<gene>
    <name evidence="2" type="ORF">THAOC_05138</name>
</gene>
<dbReference type="eggNOG" id="ENOG502SDYJ">
    <property type="taxonomic scope" value="Eukaryota"/>
</dbReference>
<protein>
    <recommendedName>
        <fullName evidence="4">Mitochondrial import inner membrane translocase subunit TIM22</fullName>
    </recommendedName>
</protein>
<dbReference type="Proteomes" id="UP000266841">
    <property type="component" value="Unassembled WGS sequence"/>
</dbReference>
<feature type="region of interest" description="Disordered" evidence="1">
    <location>
        <begin position="46"/>
        <end position="71"/>
    </location>
</feature>
<name>K0T834_THAOC</name>
<dbReference type="EMBL" id="AGNL01004657">
    <property type="protein sequence ID" value="EJK73249.1"/>
    <property type="molecule type" value="Genomic_DNA"/>
</dbReference>
<dbReference type="OMA" id="SITGMCF"/>
<evidence type="ECO:0000313" key="3">
    <source>
        <dbReference type="Proteomes" id="UP000266841"/>
    </source>
</evidence>
<comment type="caution">
    <text evidence="2">The sequence shown here is derived from an EMBL/GenBank/DDBJ whole genome shotgun (WGS) entry which is preliminary data.</text>
</comment>
<accession>K0T834</accession>